<comment type="caution">
    <text evidence="5">The sequence shown here is derived from an EMBL/GenBank/DDBJ whole genome shotgun (WGS) entry which is preliminary data.</text>
</comment>
<proteinExistence type="predicted"/>
<evidence type="ECO:0000313" key="6">
    <source>
        <dbReference type="Proteomes" id="UP001185659"/>
    </source>
</evidence>
<keyword evidence="3" id="KW-0804">Transcription</keyword>
<gene>
    <name evidence="5" type="ORF">R2G56_07045</name>
</gene>
<dbReference type="SMART" id="SM00347">
    <property type="entry name" value="HTH_MARR"/>
    <property type="match status" value="1"/>
</dbReference>
<sequence>MDERQDGKTPRIATLGQMGLQHFAPYLMNRIMGRYNATLRHDLREQGLTVPQARALAVLMVGDGMSINELSVYTVIEQSTMSRTLDALETQGLVRREACQDDSRTRHIFLTDKGREEFNRAWPAMHDAFAEMFNDIDEAEYSAFIATLQKILGNIRQHDF</sequence>
<organism evidence="5 6">
    <name type="scientific">Nitratireductor aquimarinus</name>
    <dbReference type="NCBI Taxonomy" id="889300"/>
    <lineage>
        <taxon>Bacteria</taxon>
        <taxon>Pseudomonadati</taxon>
        <taxon>Pseudomonadota</taxon>
        <taxon>Alphaproteobacteria</taxon>
        <taxon>Hyphomicrobiales</taxon>
        <taxon>Phyllobacteriaceae</taxon>
        <taxon>Nitratireductor</taxon>
    </lineage>
</organism>
<accession>A0ABU4AIJ4</accession>
<protein>
    <submittedName>
        <fullName evidence="5">MarR family transcriptional regulator</fullName>
    </submittedName>
</protein>
<evidence type="ECO:0000256" key="2">
    <source>
        <dbReference type="ARBA" id="ARBA00023125"/>
    </source>
</evidence>
<dbReference type="Gene3D" id="1.10.10.10">
    <property type="entry name" value="Winged helix-like DNA-binding domain superfamily/Winged helix DNA-binding domain"/>
    <property type="match status" value="1"/>
</dbReference>
<dbReference type="PRINTS" id="PR00598">
    <property type="entry name" value="HTHMARR"/>
</dbReference>
<reference evidence="5 6" key="1">
    <citation type="submission" date="2023-10" db="EMBL/GenBank/DDBJ databases">
        <authorList>
            <person name="Venkata Ramana C."/>
            <person name="Sasikala C."/>
            <person name="Dhurka M."/>
        </authorList>
    </citation>
    <scope>NUCLEOTIDE SEQUENCE [LARGE SCALE GENOMIC DNA]</scope>
    <source>
        <strain evidence="5 6">KCTC 32151</strain>
    </source>
</reference>
<dbReference type="EMBL" id="JAWLIP010000002">
    <property type="protein sequence ID" value="MDV6226040.1"/>
    <property type="molecule type" value="Genomic_DNA"/>
</dbReference>
<keyword evidence="6" id="KW-1185">Reference proteome</keyword>
<evidence type="ECO:0000256" key="1">
    <source>
        <dbReference type="ARBA" id="ARBA00023015"/>
    </source>
</evidence>
<dbReference type="PANTHER" id="PTHR42756">
    <property type="entry name" value="TRANSCRIPTIONAL REGULATOR, MARR"/>
    <property type="match status" value="1"/>
</dbReference>
<dbReference type="InterPro" id="IPR000835">
    <property type="entry name" value="HTH_MarR-typ"/>
</dbReference>
<dbReference type="SUPFAM" id="SSF46785">
    <property type="entry name" value="Winged helix' DNA-binding domain"/>
    <property type="match status" value="1"/>
</dbReference>
<dbReference type="InterPro" id="IPR036390">
    <property type="entry name" value="WH_DNA-bd_sf"/>
</dbReference>
<keyword evidence="2" id="KW-0238">DNA-binding</keyword>
<dbReference type="PROSITE" id="PS50995">
    <property type="entry name" value="HTH_MARR_2"/>
    <property type="match status" value="1"/>
</dbReference>
<dbReference type="InterPro" id="IPR036388">
    <property type="entry name" value="WH-like_DNA-bd_sf"/>
</dbReference>
<evidence type="ECO:0000259" key="4">
    <source>
        <dbReference type="PROSITE" id="PS50995"/>
    </source>
</evidence>
<dbReference type="Proteomes" id="UP001185659">
    <property type="component" value="Unassembled WGS sequence"/>
</dbReference>
<dbReference type="RefSeq" id="WP_113153608.1">
    <property type="nucleotide sequence ID" value="NZ_CP177239.1"/>
</dbReference>
<name>A0ABU4AIJ4_9HYPH</name>
<keyword evidence="1" id="KW-0805">Transcription regulation</keyword>
<feature type="domain" description="HTH marR-type" evidence="4">
    <location>
        <begin position="21"/>
        <end position="153"/>
    </location>
</feature>
<evidence type="ECO:0000256" key="3">
    <source>
        <dbReference type="ARBA" id="ARBA00023163"/>
    </source>
</evidence>
<evidence type="ECO:0000313" key="5">
    <source>
        <dbReference type="EMBL" id="MDV6226040.1"/>
    </source>
</evidence>
<dbReference type="Pfam" id="PF12802">
    <property type="entry name" value="MarR_2"/>
    <property type="match status" value="1"/>
</dbReference>
<dbReference type="PANTHER" id="PTHR42756:SF1">
    <property type="entry name" value="TRANSCRIPTIONAL REPRESSOR OF EMRAB OPERON"/>
    <property type="match status" value="1"/>
</dbReference>